<dbReference type="OrthoDB" id="598431at2"/>
<dbReference type="EMBL" id="VDCH01000001">
    <property type="protein sequence ID" value="TNJ40356.1"/>
    <property type="molecule type" value="Genomic_DNA"/>
</dbReference>
<comment type="caution">
    <text evidence="1">The sequence shown here is derived from an EMBL/GenBank/DDBJ whole genome shotgun (WGS) entry which is preliminary data.</text>
</comment>
<dbReference type="Proteomes" id="UP000308271">
    <property type="component" value="Unassembled WGS sequence"/>
</dbReference>
<gene>
    <name evidence="1" type="ORF">FGF66_00960</name>
</gene>
<sequence length="63" mass="7229">MMITRKKGLSEEGRLALEALQKAVKNALDKKKRLGQYAVIWQDGKPKIIDFSEKNQRETTPTK</sequence>
<dbReference type="AlphaFoldDB" id="A0A5C4SA90"/>
<evidence type="ECO:0000313" key="1">
    <source>
        <dbReference type="EMBL" id="TNJ40356.1"/>
    </source>
</evidence>
<proteinExistence type="predicted"/>
<reference evidence="1 2" key="1">
    <citation type="submission" date="2019-05" db="EMBL/GenBank/DDBJ databases">
        <title>Draft Whole-Genome sequence of the green sulfur bacterium Chlorobaculum thiosulfatiphilum DSM 249.</title>
        <authorList>
            <person name="Meyer T.E."/>
            <person name="Kyndt J.A."/>
        </authorList>
    </citation>
    <scope>NUCLEOTIDE SEQUENCE [LARGE SCALE GENOMIC DNA]</scope>
    <source>
        <strain evidence="1 2">DSM 249</strain>
    </source>
</reference>
<organism evidence="1 2">
    <name type="scientific">Chlorobaculum thiosulfatiphilum</name>
    <name type="common">Chlorobium limicola f.sp. thiosulfatophilum</name>
    <dbReference type="NCBI Taxonomy" id="115852"/>
    <lineage>
        <taxon>Bacteria</taxon>
        <taxon>Pseudomonadati</taxon>
        <taxon>Chlorobiota</taxon>
        <taxon>Chlorobiia</taxon>
        <taxon>Chlorobiales</taxon>
        <taxon>Chlorobiaceae</taxon>
        <taxon>Chlorobaculum</taxon>
    </lineage>
</organism>
<evidence type="ECO:0000313" key="2">
    <source>
        <dbReference type="Proteomes" id="UP000308271"/>
    </source>
</evidence>
<name>A0A5C4SA90_CHLTI</name>
<protein>
    <submittedName>
        <fullName evidence="1">Uncharacterized protein</fullName>
    </submittedName>
</protein>
<keyword evidence="2" id="KW-1185">Reference proteome</keyword>
<accession>A0A5C4SA90</accession>